<organism evidence="8 9">
    <name type="scientific">Pyxidicoccus parkwayensis</name>
    <dbReference type="NCBI Taxonomy" id="2813578"/>
    <lineage>
        <taxon>Bacteria</taxon>
        <taxon>Pseudomonadati</taxon>
        <taxon>Myxococcota</taxon>
        <taxon>Myxococcia</taxon>
        <taxon>Myxococcales</taxon>
        <taxon>Cystobacterineae</taxon>
        <taxon>Myxococcaceae</taxon>
        <taxon>Pyxidicoccus</taxon>
    </lineage>
</organism>
<feature type="compositionally biased region" description="Basic and acidic residues" evidence="5">
    <location>
        <begin position="444"/>
        <end position="458"/>
    </location>
</feature>
<keyword evidence="9" id="KW-1185">Reference proteome</keyword>
<dbReference type="SUPFAM" id="SSF56112">
    <property type="entry name" value="Protein kinase-like (PK-like)"/>
    <property type="match status" value="1"/>
</dbReference>
<dbReference type="PROSITE" id="PS00109">
    <property type="entry name" value="PROTEIN_KINASE_TYR"/>
    <property type="match status" value="1"/>
</dbReference>
<dbReference type="Pfam" id="PF00069">
    <property type="entry name" value="Pkinase"/>
    <property type="match status" value="1"/>
</dbReference>
<feature type="transmembrane region" description="Helical" evidence="6">
    <location>
        <begin position="477"/>
        <end position="497"/>
    </location>
</feature>
<evidence type="ECO:0000256" key="6">
    <source>
        <dbReference type="SAM" id="Phobius"/>
    </source>
</evidence>
<keyword evidence="6" id="KW-0472">Membrane</keyword>
<dbReference type="Proteomes" id="UP000662747">
    <property type="component" value="Chromosome"/>
</dbReference>
<accession>A0ABX7PBI2</accession>
<feature type="compositionally biased region" description="Low complexity" evidence="5">
    <location>
        <begin position="526"/>
        <end position="538"/>
    </location>
</feature>
<evidence type="ECO:0000256" key="4">
    <source>
        <dbReference type="ARBA" id="ARBA00022840"/>
    </source>
</evidence>
<keyword evidence="6" id="KW-1133">Transmembrane helix</keyword>
<feature type="domain" description="Protein kinase" evidence="7">
    <location>
        <begin position="6"/>
        <end position="280"/>
    </location>
</feature>
<feature type="region of interest" description="Disordered" evidence="5">
    <location>
        <begin position="507"/>
        <end position="605"/>
    </location>
</feature>
<dbReference type="GO" id="GO:0016301">
    <property type="term" value="F:kinase activity"/>
    <property type="evidence" value="ECO:0007669"/>
    <property type="project" value="UniProtKB-KW"/>
</dbReference>
<feature type="compositionally biased region" description="Low complexity" evidence="5">
    <location>
        <begin position="556"/>
        <end position="566"/>
    </location>
</feature>
<keyword evidence="1" id="KW-0808">Transferase</keyword>
<evidence type="ECO:0000256" key="3">
    <source>
        <dbReference type="ARBA" id="ARBA00022777"/>
    </source>
</evidence>
<dbReference type="RefSeq" id="WP_206729422.1">
    <property type="nucleotide sequence ID" value="NZ_CP071090.1"/>
</dbReference>
<feature type="region of interest" description="Disordered" evidence="5">
    <location>
        <begin position="375"/>
        <end position="472"/>
    </location>
</feature>
<dbReference type="Gene3D" id="3.30.200.20">
    <property type="entry name" value="Phosphorylase Kinase, domain 1"/>
    <property type="match status" value="1"/>
</dbReference>
<dbReference type="EMBL" id="CP071090">
    <property type="protein sequence ID" value="QSQ27908.1"/>
    <property type="molecule type" value="Genomic_DNA"/>
</dbReference>
<keyword evidence="2" id="KW-0547">Nucleotide-binding</keyword>
<evidence type="ECO:0000313" key="9">
    <source>
        <dbReference type="Proteomes" id="UP000662747"/>
    </source>
</evidence>
<evidence type="ECO:0000256" key="5">
    <source>
        <dbReference type="SAM" id="MobiDB-lite"/>
    </source>
</evidence>
<dbReference type="Gene3D" id="1.10.510.10">
    <property type="entry name" value="Transferase(Phosphotransferase) domain 1"/>
    <property type="match status" value="1"/>
</dbReference>
<keyword evidence="3 8" id="KW-0418">Kinase</keyword>
<name>A0ABX7PBI2_9BACT</name>
<feature type="region of interest" description="Disordered" evidence="5">
    <location>
        <begin position="316"/>
        <end position="351"/>
    </location>
</feature>
<gene>
    <name evidence="8" type="ORF">JY651_24730</name>
</gene>
<keyword evidence="4" id="KW-0067">ATP-binding</keyword>
<dbReference type="InterPro" id="IPR013229">
    <property type="entry name" value="PEGA"/>
</dbReference>
<dbReference type="InterPro" id="IPR011009">
    <property type="entry name" value="Kinase-like_dom_sf"/>
</dbReference>
<dbReference type="InterPro" id="IPR008266">
    <property type="entry name" value="Tyr_kinase_AS"/>
</dbReference>
<dbReference type="CDD" id="cd14014">
    <property type="entry name" value="STKc_PknB_like"/>
    <property type="match status" value="1"/>
</dbReference>
<dbReference type="Pfam" id="PF08308">
    <property type="entry name" value="PEGA"/>
    <property type="match status" value="1"/>
</dbReference>
<dbReference type="PANTHER" id="PTHR43289">
    <property type="entry name" value="MITOGEN-ACTIVATED PROTEIN KINASE KINASE KINASE 20-RELATED"/>
    <property type="match status" value="1"/>
</dbReference>
<keyword evidence="6" id="KW-0812">Transmembrane</keyword>
<evidence type="ECO:0000259" key="7">
    <source>
        <dbReference type="PROSITE" id="PS50011"/>
    </source>
</evidence>
<dbReference type="PROSITE" id="PS50011">
    <property type="entry name" value="PROTEIN_KINASE_DOM"/>
    <property type="match status" value="1"/>
</dbReference>
<evidence type="ECO:0000256" key="1">
    <source>
        <dbReference type="ARBA" id="ARBA00022679"/>
    </source>
</evidence>
<feature type="compositionally biased region" description="Basic and acidic residues" evidence="5">
    <location>
        <begin position="391"/>
        <end position="410"/>
    </location>
</feature>
<proteinExistence type="predicted"/>
<feature type="compositionally biased region" description="Low complexity" evidence="5">
    <location>
        <begin position="579"/>
        <end position="592"/>
    </location>
</feature>
<dbReference type="InterPro" id="IPR000719">
    <property type="entry name" value="Prot_kinase_dom"/>
</dbReference>
<evidence type="ECO:0000256" key="2">
    <source>
        <dbReference type="ARBA" id="ARBA00022741"/>
    </source>
</evidence>
<reference evidence="8 9" key="1">
    <citation type="submission" date="2021-02" db="EMBL/GenBank/DDBJ databases">
        <title>De Novo genome assembly of isolated myxobacteria.</title>
        <authorList>
            <person name="Stevens D.C."/>
        </authorList>
    </citation>
    <scope>NUCLEOTIDE SEQUENCE [LARGE SCALE GENOMIC DNA]</scope>
    <source>
        <strain evidence="9">SCPEA02</strain>
    </source>
</reference>
<evidence type="ECO:0000313" key="8">
    <source>
        <dbReference type="EMBL" id="QSQ27908.1"/>
    </source>
</evidence>
<sequence length="685" mass="72362">MQLGKYQLVRKLASGGMAEVFLAKAAGPMGFEKTLVLKRILPHLAEDPAFVEMFLGEAKLAAQLEHPNVVQIFDFGEAEGSFFLAMELIDGPTLRKLVKRAQEVPLPPTLCAKLVALSAEGLAYAHDFRDPATGELLGLIHRDVSPDNILVSRQGAVKVVDFGIAKVAGQSHRTQTGVVKGKVAYMPPEQLQTKPLDRRVDVYALGVVLYELLTGRRPFDAMTDVNVMQAILFDPFIPVTARRPDVPVALQQVLDKALAKDREKRYPDCRALQADLERFLMSTGESVGAYQISQFIAQWMADTGATPVGMTPAVAGRAQTGPKPVTVAPRSMVAPPEPPVDNTSPTTPMPISMRSVMSEMERPTAEDLPALGRAERATAQEPAVPGPTERPSVRERAVAAESSSRPRTEVRAGPGMAGSRAGQSWKPPEAVVMGGVPDAASSAERADSGEKVDADDAQHTGSAELTAPKPAPKRSSMLVAVAAGGVLLVVGGAVMLLGSGSERAVPVDVKPLPEQPKPVETAEARVPSAPSSAPVAAPTGNNSEAAPSGNGVVESAAQQQVAQAAAPSGTPERKPEKAPAPGAGATAPVAEPVAEKKPVTQAPPRPRPAVFAVVAKGTLEFRIRPYAVVYLDGKSLGETPVKPVEVSVGKHSIRLVNKELKQDVTKSFEVKANQPNVFKLNLEAE</sequence>
<protein>
    <submittedName>
        <fullName evidence="8">Protein kinase</fullName>
    </submittedName>
</protein>
<dbReference type="PANTHER" id="PTHR43289:SF6">
    <property type="entry name" value="SERINE_THREONINE-PROTEIN KINASE NEKL-3"/>
    <property type="match status" value="1"/>
</dbReference>